<evidence type="ECO:0000256" key="1">
    <source>
        <dbReference type="SAM" id="Phobius"/>
    </source>
</evidence>
<protein>
    <submittedName>
        <fullName evidence="3">Uncharacterized protein</fullName>
    </submittedName>
</protein>
<sequence length="162" mass="17930">MSVFKMMIVLFLSVVTARPLFIYFPNTTITPLLPPLVNTTTTPFNTTNTTTTNPYNIYTVPNTLPTTTTITTRVTATTTLTADTGTLASAIAVESEPAQSEWKIDAKTLVILVMSSVAFILLLFFIYWCIFRKRGNSDVAGQNKKRRVDCLAPVRMGNLNQV</sequence>
<organism evidence="3 4">
    <name type="scientific">Rhypophila decipiens</name>
    <dbReference type="NCBI Taxonomy" id="261697"/>
    <lineage>
        <taxon>Eukaryota</taxon>
        <taxon>Fungi</taxon>
        <taxon>Dikarya</taxon>
        <taxon>Ascomycota</taxon>
        <taxon>Pezizomycotina</taxon>
        <taxon>Sordariomycetes</taxon>
        <taxon>Sordariomycetidae</taxon>
        <taxon>Sordariales</taxon>
        <taxon>Naviculisporaceae</taxon>
        <taxon>Rhypophila</taxon>
    </lineage>
</organism>
<evidence type="ECO:0000313" key="4">
    <source>
        <dbReference type="Proteomes" id="UP001301769"/>
    </source>
</evidence>
<feature type="transmembrane region" description="Helical" evidence="1">
    <location>
        <begin position="109"/>
        <end position="130"/>
    </location>
</feature>
<name>A0AAN6Y4P3_9PEZI</name>
<dbReference type="EMBL" id="MU858141">
    <property type="protein sequence ID" value="KAK4211770.1"/>
    <property type="molecule type" value="Genomic_DNA"/>
</dbReference>
<keyword evidence="4" id="KW-1185">Reference proteome</keyword>
<feature type="signal peptide" evidence="2">
    <location>
        <begin position="1"/>
        <end position="17"/>
    </location>
</feature>
<feature type="chain" id="PRO_5043028671" evidence="2">
    <location>
        <begin position="18"/>
        <end position="162"/>
    </location>
</feature>
<reference evidence="3" key="1">
    <citation type="journal article" date="2023" name="Mol. Phylogenet. Evol.">
        <title>Genome-scale phylogeny and comparative genomics of the fungal order Sordariales.</title>
        <authorList>
            <person name="Hensen N."/>
            <person name="Bonometti L."/>
            <person name="Westerberg I."/>
            <person name="Brannstrom I.O."/>
            <person name="Guillou S."/>
            <person name="Cros-Aarteil S."/>
            <person name="Calhoun S."/>
            <person name="Haridas S."/>
            <person name="Kuo A."/>
            <person name="Mondo S."/>
            <person name="Pangilinan J."/>
            <person name="Riley R."/>
            <person name="LaButti K."/>
            <person name="Andreopoulos B."/>
            <person name="Lipzen A."/>
            <person name="Chen C."/>
            <person name="Yan M."/>
            <person name="Daum C."/>
            <person name="Ng V."/>
            <person name="Clum A."/>
            <person name="Steindorff A."/>
            <person name="Ohm R.A."/>
            <person name="Martin F."/>
            <person name="Silar P."/>
            <person name="Natvig D.O."/>
            <person name="Lalanne C."/>
            <person name="Gautier V."/>
            <person name="Ament-Velasquez S.L."/>
            <person name="Kruys A."/>
            <person name="Hutchinson M.I."/>
            <person name="Powell A.J."/>
            <person name="Barry K."/>
            <person name="Miller A.N."/>
            <person name="Grigoriev I.V."/>
            <person name="Debuchy R."/>
            <person name="Gladieux P."/>
            <person name="Hiltunen Thoren M."/>
            <person name="Johannesson H."/>
        </authorList>
    </citation>
    <scope>NUCLEOTIDE SEQUENCE</scope>
    <source>
        <strain evidence="3">PSN293</strain>
    </source>
</reference>
<reference evidence="3" key="2">
    <citation type="submission" date="2023-05" db="EMBL/GenBank/DDBJ databases">
        <authorList>
            <consortium name="Lawrence Berkeley National Laboratory"/>
            <person name="Steindorff A."/>
            <person name="Hensen N."/>
            <person name="Bonometti L."/>
            <person name="Westerberg I."/>
            <person name="Brannstrom I.O."/>
            <person name="Guillou S."/>
            <person name="Cros-Aarteil S."/>
            <person name="Calhoun S."/>
            <person name="Haridas S."/>
            <person name="Kuo A."/>
            <person name="Mondo S."/>
            <person name="Pangilinan J."/>
            <person name="Riley R."/>
            <person name="Labutti K."/>
            <person name="Andreopoulos B."/>
            <person name="Lipzen A."/>
            <person name="Chen C."/>
            <person name="Yanf M."/>
            <person name="Daum C."/>
            <person name="Ng V."/>
            <person name="Clum A."/>
            <person name="Ohm R."/>
            <person name="Martin F."/>
            <person name="Silar P."/>
            <person name="Natvig D."/>
            <person name="Lalanne C."/>
            <person name="Gautier V."/>
            <person name="Ament-Velasquez S.L."/>
            <person name="Kruys A."/>
            <person name="Hutchinson M.I."/>
            <person name="Powell A.J."/>
            <person name="Barry K."/>
            <person name="Miller A.N."/>
            <person name="Grigoriev I.V."/>
            <person name="Debuchy R."/>
            <person name="Gladieux P."/>
            <person name="Thoren M.H."/>
            <person name="Johannesson H."/>
        </authorList>
    </citation>
    <scope>NUCLEOTIDE SEQUENCE</scope>
    <source>
        <strain evidence="3">PSN293</strain>
    </source>
</reference>
<proteinExistence type="predicted"/>
<evidence type="ECO:0000256" key="2">
    <source>
        <dbReference type="SAM" id="SignalP"/>
    </source>
</evidence>
<keyword evidence="2" id="KW-0732">Signal</keyword>
<keyword evidence="1" id="KW-0812">Transmembrane</keyword>
<evidence type="ECO:0000313" key="3">
    <source>
        <dbReference type="EMBL" id="KAK4211770.1"/>
    </source>
</evidence>
<accession>A0AAN6Y4P3</accession>
<dbReference type="Proteomes" id="UP001301769">
    <property type="component" value="Unassembled WGS sequence"/>
</dbReference>
<keyword evidence="1" id="KW-0472">Membrane</keyword>
<comment type="caution">
    <text evidence="3">The sequence shown here is derived from an EMBL/GenBank/DDBJ whole genome shotgun (WGS) entry which is preliminary data.</text>
</comment>
<keyword evidence="1" id="KW-1133">Transmembrane helix</keyword>
<dbReference type="AlphaFoldDB" id="A0AAN6Y4P3"/>
<gene>
    <name evidence="3" type="ORF">QBC37DRAFT_375708</name>
</gene>